<evidence type="ECO:0000256" key="7">
    <source>
        <dbReference type="ARBA" id="ARBA00023098"/>
    </source>
</evidence>
<feature type="active site" description="Acyl-thioester intermediate" evidence="10">
    <location>
        <position position="90"/>
    </location>
</feature>
<evidence type="ECO:0000256" key="9">
    <source>
        <dbReference type="ARBA" id="ARBA00023315"/>
    </source>
</evidence>
<evidence type="ECO:0000313" key="15">
    <source>
        <dbReference type="EMBL" id="TXC86662.1"/>
    </source>
</evidence>
<dbReference type="InterPro" id="IPR002155">
    <property type="entry name" value="Thiolase"/>
</dbReference>
<dbReference type="EC" id="2.3.1.16" evidence="15"/>
<dbReference type="InterPro" id="IPR020617">
    <property type="entry name" value="Thiolase_C"/>
</dbReference>
<accession>A0A5C6VMF0</accession>
<dbReference type="Proteomes" id="UP001481677">
    <property type="component" value="Unassembled WGS sequence"/>
</dbReference>
<protein>
    <submittedName>
        <fullName evidence="15">Acetyl-CoA C-acyltransferase</fullName>
        <ecNumber evidence="15">2.3.1.16</ecNumber>
    </submittedName>
</protein>
<dbReference type="EMBL" id="JAZHGA010000017">
    <property type="protein sequence ID" value="MEM5342497.1"/>
    <property type="molecule type" value="Genomic_DNA"/>
</dbReference>
<dbReference type="NCBIfam" id="TIGR01930">
    <property type="entry name" value="AcCoA-C-Actrans"/>
    <property type="match status" value="1"/>
</dbReference>
<evidence type="ECO:0000256" key="11">
    <source>
        <dbReference type="RuleBase" id="RU003557"/>
    </source>
</evidence>
<dbReference type="PROSITE" id="PS00737">
    <property type="entry name" value="THIOLASE_2"/>
    <property type="match status" value="1"/>
</dbReference>
<reference evidence="15 16" key="1">
    <citation type="journal article" date="2018" name="Int. J. Syst. Evol. Microbiol.">
        <title>Paraburkholderia azotifigens sp. nov., a nitrogen-fixing bacterium isolated from paddy soil.</title>
        <authorList>
            <person name="Choi G.M."/>
            <person name="Im W.T."/>
        </authorList>
    </citation>
    <scope>NUCLEOTIDE SEQUENCE [LARGE SCALE GENOMIC DNA]</scope>
    <source>
        <strain evidence="15 16">NF 2-5-3</strain>
    </source>
</reference>
<organism evidence="15 16">
    <name type="scientific">Paraburkholderia azotifigens</name>
    <dbReference type="NCBI Taxonomy" id="2057004"/>
    <lineage>
        <taxon>Bacteria</taxon>
        <taxon>Pseudomonadati</taxon>
        <taxon>Pseudomonadota</taxon>
        <taxon>Betaproteobacteria</taxon>
        <taxon>Burkholderiales</taxon>
        <taxon>Burkholderiaceae</taxon>
        <taxon>Paraburkholderia</taxon>
    </lineage>
</organism>
<dbReference type="InterPro" id="IPR020613">
    <property type="entry name" value="Thiolase_CS"/>
</dbReference>
<feature type="active site" description="Proton acceptor" evidence="10">
    <location>
        <position position="348"/>
    </location>
</feature>
<dbReference type="GO" id="GO:0003988">
    <property type="term" value="F:acetyl-CoA C-acyltransferase activity"/>
    <property type="evidence" value="ECO:0007669"/>
    <property type="project" value="UniProtKB-EC"/>
</dbReference>
<dbReference type="GO" id="GO:0010124">
    <property type="term" value="P:phenylacetate catabolic process"/>
    <property type="evidence" value="ECO:0007669"/>
    <property type="project" value="TreeGrafter"/>
</dbReference>
<evidence type="ECO:0000256" key="2">
    <source>
        <dbReference type="ARBA" id="ARBA00005189"/>
    </source>
</evidence>
<evidence type="ECO:0000259" key="13">
    <source>
        <dbReference type="Pfam" id="PF02803"/>
    </source>
</evidence>
<comment type="subcellular location">
    <subcellularLocation>
        <location evidence="1">Peroxisome</location>
    </subcellularLocation>
</comment>
<comment type="caution">
    <text evidence="15">The sequence shown here is derived from an EMBL/GenBank/DDBJ whole genome shotgun (WGS) entry which is preliminary data.</text>
</comment>
<evidence type="ECO:0000313" key="16">
    <source>
        <dbReference type="Proteomes" id="UP000321776"/>
    </source>
</evidence>
<comment type="similarity">
    <text evidence="3 11">Belongs to the thiolase-like superfamily. Thiolase family.</text>
</comment>
<dbReference type="PIRSF" id="PIRSF000429">
    <property type="entry name" value="Ac-CoA_Ac_transf"/>
    <property type="match status" value="1"/>
</dbReference>
<gene>
    <name evidence="15" type="ORF">FRZ40_03165</name>
    <name evidence="14" type="ORF">V4C56_23110</name>
</gene>
<evidence type="ECO:0000256" key="3">
    <source>
        <dbReference type="ARBA" id="ARBA00010982"/>
    </source>
</evidence>
<reference evidence="15" key="2">
    <citation type="submission" date="2019-08" db="EMBL/GenBank/DDBJ databases">
        <authorList>
            <person name="Im W.-T."/>
        </authorList>
    </citation>
    <scope>NUCLEOTIDE SEQUENCE</scope>
    <source>
        <strain evidence="15">NF 2-5-3</strain>
    </source>
</reference>
<dbReference type="AlphaFoldDB" id="A0A5C6VMF0"/>
<keyword evidence="8" id="KW-0576">Peroxisome</keyword>
<dbReference type="CDD" id="cd00751">
    <property type="entry name" value="thiolase"/>
    <property type="match status" value="1"/>
</dbReference>
<evidence type="ECO:0000313" key="14">
    <source>
        <dbReference type="EMBL" id="MEM5342497.1"/>
    </source>
</evidence>
<evidence type="ECO:0000256" key="6">
    <source>
        <dbReference type="ARBA" id="ARBA00022946"/>
    </source>
</evidence>
<feature type="active site" description="Proton acceptor" evidence="10">
    <location>
        <position position="378"/>
    </location>
</feature>
<dbReference type="FunFam" id="3.40.47.10:FF:000010">
    <property type="entry name" value="Acetyl-CoA acetyltransferase (Thiolase)"/>
    <property type="match status" value="1"/>
</dbReference>
<evidence type="ECO:0000256" key="10">
    <source>
        <dbReference type="PIRSR" id="PIRSR000429-1"/>
    </source>
</evidence>
<keyword evidence="5" id="KW-0276">Fatty acid metabolism</keyword>
<dbReference type="InterPro" id="IPR016039">
    <property type="entry name" value="Thiolase-like"/>
</dbReference>
<proteinExistence type="inferred from homology"/>
<keyword evidence="17" id="KW-1185">Reference proteome</keyword>
<keyword evidence="9 11" id="KW-0012">Acyltransferase</keyword>
<dbReference type="InterPro" id="IPR020616">
    <property type="entry name" value="Thiolase_N"/>
</dbReference>
<name>A0A5C6VMF0_9BURK</name>
<keyword evidence="4 11" id="KW-0808">Transferase</keyword>
<feature type="domain" description="Thiolase C-terminal" evidence="13">
    <location>
        <begin position="270"/>
        <end position="390"/>
    </location>
</feature>
<dbReference type="Gene3D" id="3.40.47.10">
    <property type="match status" value="1"/>
</dbReference>
<evidence type="ECO:0000256" key="8">
    <source>
        <dbReference type="ARBA" id="ARBA00023140"/>
    </source>
</evidence>
<feature type="domain" description="Thiolase N-terminal" evidence="12">
    <location>
        <begin position="5"/>
        <end position="261"/>
    </location>
</feature>
<dbReference type="GO" id="GO:0006635">
    <property type="term" value="P:fatty acid beta-oxidation"/>
    <property type="evidence" value="ECO:0007669"/>
    <property type="project" value="TreeGrafter"/>
</dbReference>
<dbReference type="EMBL" id="VOQS01000001">
    <property type="protein sequence ID" value="TXC86662.1"/>
    <property type="molecule type" value="Genomic_DNA"/>
</dbReference>
<dbReference type="PROSITE" id="PS00098">
    <property type="entry name" value="THIOLASE_1"/>
    <property type="match status" value="1"/>
</dbReference>
<dbReference type="RefSeq" id="WP_147233291.1">
    <property type="nucleotide sequence ID" value="NZ_JAZHFZ010000016.1"/>
</dbReference>
<dbReference type="InterPro" id="IPR020615">
    <property type="entry name" value="Thiolase_acyl_enz_int_AS"/>
</dbReference>
<evidence type="ECO:0000256" key="5">
    <source>
        <dbReference type="ARBA" id="ARBA00022832"/>
    </source>
</evidence>
<keyword evidence="6" id="KW-0809">Transit peptide</keyword>
<evidence type="ECO:0000313" key="17">
    <source>
        <dbReference type="Proteomes" id="UP001481677"/>
    </source>
</evidence>
<keyword evidence="7" id="KW-0443">Lipid metabolism</keyword>
<dbReference type="InterPro" id="IPR050215">
    <property type="entry name" value="Thiolase-like_sf_Thiolase"/>
</dbReference>
<dbReference type="Proteomes" id="UP000321776">
    <property type="component" value="Unassembled WGS sequence"/>
</dbReference>
<reference evidence="14 17" key="3">
    <citation type="submission" date="2024-01" db="EMBL/GenBank/DDBJ databases">
        <title>The diversity of rhizobia nodulating Mimosa spp. in eleven states of Brazil covering several biomes is determined by host plant, location, and edaphic factors.</title>
        <authorList>
            <person name="Rouws L."/>
            <person name="Barauna A."/>
            <person name="Beukes C."/>
            <person name="De Faria S.M."/>
            <person name="Gross E."/>
            <person name="Dos Reis Junior F.B."/>
            <person name="Simon M."/>
            <person name="Maluk M."/>
            <person name="Odee D.W."/>
            <person name="Kenicer G."/>
            <person name="Young J.P.W."/>
            <person name="Reis V.M."/>
            <person name="Zilli J."/>
            <person name="James E.K."/>
        </authorList>
    </citation>
    <scope>NUCLEOTIDE SEQUENCE [LARGE SCALE GENOMIC DNA]</scope>
    <source>
        <strain evidence="14 17">JPY530</strain>
    </source>
</reference>
<dbReference type="PANTHER" id="PTHR43853:SF8">
    <property type="entry name" value="3-KETOACYL-COA THIOLASE, PEROXISOMAL"/>
    <property type="match status" value="1"/>
</dbReference>
<dbReference type="PANTHER" id="PTHR43853">
    <property type="entry name" value="3-KETOACYL-COA THIOLASE, PEROXISOMAL"/>
    <property type="match status" value="1"/>
</dbReference>
<dbReference type="GO" id="GO:0005737">
    <property type="term" value="C:cytoplasm"/>
    <property type="evidence" value="ECO:0007669"/>
    <property type="project" value="UniProtKB-ARBA"/>
</dbReference>
<comment type="pathway">
    <text evidence="2">Lipid metabolism.</text>
</comment>
<dbReference type="Pfam" id="PF02803">
    <property type="entry name" value="Thiolase_C"/>
    <property type="match status" value="1"/>
</dbReference>
<sequence>MNEAVIVSTARTGLAKSWRGAFNMTHGATLGGHVTQAAVERAKIDPARVEDVIMGCANPEGATGSNIARQIALRARLPVTVPGMTVNRFCSSGLQTIALAAQRVMVGEGDVFVAGGVESISCVQNEMNLHMLREGWLMEHKPEIYWSMLETAENVSKRYSISKERQDEYGVQSQQRAAAAQEAGRFNDEIVPMTVLAGVADKASGRMFTKEVTIAADEGIRADTTLEGVSKIRTALPGGVVTAGNASQFSDGASACVVMNAKVAEREGLQPMGIFRGFAVAGCEPDEMGIGPVFAVPKLLKQAGLKVDDIGLWELNEAFAVQVLYCRDKLGIPNERLNVNGGAIAVGHPYGVSGARLTGHALIEGKRRGAKFVVVTMCIGGGQGAAGLFEVV</sequence>
<evidence type="ECO:0000259" key="12">
    <source>
        <dbReference type="Pfam" id="PF00108"/>
    </source>
</evidence>
<dbReference type="SUPFAM" id="SSF53901">
    <property type="entry name" value="Thiolase-like"/>
    <property type="match status" value="2"/>
</dbReference>
<dbReference type="NCBIfam" id="NF005494">
    <property type="entry name" value="PRK07108.1"/>
    <property type="match status" value="1"/>
</dbReference>
<evidence type="ECO:0000256" key="1">
    <source>
        <dbReference type="ARBA" id="ARBA00004275"/>
    </source>
</evidence>
<dbReference type="Pfam" id="PF00108">
    <property type="entry name" value="Thiolase_N"/>
    <property type="match status" value="1"/>
</dbReference>
<evidence type="ECO:0000256" key="4">
    <source>
        <dbReference type="ARBA" id="ARBA00022679"/>
    </source>
</evidence>